<dbReference type="EMBL" id="JBHSAF010000014">
    <property type="protein sequence ID" value="MFC3914242.1"/>
    <property type="molecule type" value="Genomic_DNA"/>
</dbReference>
<dbReference type="SUPFAM" id="SSF55785">
    <property type="entry name" value="PYP-like sensor domain (PAS domain)"/>
    <property type="match status" value="1"/>
</dbReference>
<dbReference type="InterPro" id="IPR035965">
    <property type="entry name" value="PAS-like_dom_sf"/>
</dbReference>
<gene>
    <name evidence="1" type="ORF">ACFOSS_12280</name>
</gene>
<accession>A0ABV8CQ06</accession>
<comment type="caution">
    <text evidence="1">The sequence shown here is derived from an EMBL/GenBank/DDBJ whole genome shotgun (WGS) entry which is preliminary data.</text>
</comment>
<evidence type="ECO:0000313" key="2">
    <source>
        <dbReference type="Proteomes" id="UP001595692"/>
    </source>
</evidence>
<reference evidence="2" key="1">
    <citation type="journal article" date="2019" name="Int. J. Syst. Evol. Microbiol.">
        <title>The Global Catalogue of Microorganisms (GCM) 10K type strain sequencing project: providing services to taxonomists for standard genome sequencing and annotation.</title>
        <authorList>
            <consortium name="The Broad Institute Genomics Platform"/>
            <consortium name="The Broad Institute Genome Sequencing Center for Infectious Disease"/>
            <person name="Wu L."/>
            <person name="Ma J."/>
        </authorList>
    </citation>
    <scope>NUCLEOTIDE SEQUENCE [LARGE SCALE GENOMIC DNA]</scope>
    <source>
        <strain evidence="2">CCUG 54939</strain>
    </source>
</reference>
<name>A0ABV8CQ06_9GAMM</name>
<keyword evidence="2" id="KW-1185">Reference proteome</keyword>
<dbReference type="Gene3D" id="3.30.450.20">
    <property type="entry name" value="PAS domain"/>
    <property type="match status" value="1"/>
</dbReference>
<organism evidence="1 2">
    <name type="scientific">Pseudaeromonas sharmana</name>
    <dbReference type="NCBI Taxonomy" id="328412"/>
    <lineage>
        <taxon>Bacteria</taxon>
        <taxon>Pseudomonadati</taxon>
        <taxon>Pseudomonadota</taxon>
        <taxon>Gammaproteobacteria</taxon>
        <taxon>Aeromonadales</taxon>
        <taxon>Aeromonadaceae</taxon>
        <taxon>Pseudaeromonas</taxon>
    </lineage>
</organism>
<evidence type="ECO:0008006" key="3">
    <source>
        <dbReference type="Google" id="ProtNLM"/>
    </source>
</evidence>
<protein>
    <recommendedName>
        <fullName evidence="3">PAS domain-containing protein</fullName>
    </recommendedName>
</protein>
<dbReference type="Proteomes" id="UP001595692">
    <property type="component" value="Unassembled WGS sequence"/>
</dbReference>
<sequence>MEIREFHWLMTIIQNLEVGLVILDEENRIQVWNGFMESHSSQLSYQVKDKVLFDIYPELDKIWLERKLTMVRTLNNKAFISWEQRPYLFHFSNYRPITGEAEHMYQNVTIMPLPDFTGEIRHLAILIYDVTDQAMARLAEEAL</sequence>
<dbReference type="RefSeq" id="WP_377152908.1">
    <property type="nucleotide sequence ID" value="NZ_JBHSAF010000014.1"/>
</dbReference>
<proteinExistence type="predicted"/>
<evidence type="ECO:0000313" key="1">
    <source>
        <dbReference type="EMBL" id="MFC3914242.1"/>
    </source>
</evidence>